<keyword evidence="2 5" id="KW-0812">Transmembrane</keyword>
<comment type="subcellular location">
    <subcellularLocation>
        <location evidence="1">Membrane</location>
        <topology evidence="1">Multi-pass membrane protein</topology>
    </subcellularLocation>
</comment>
<evidence type="ECO:0000256" key="5">
    <source>
        <dbReference type="SAM" id="Phobius"/>
    </source>
</evidence>
<name>A0A1F2WJT9_9ACTN</name>
<evidence type="ECO:0000256" key="4">
    <source>
        <dbReference type="ARBA" id="ARBA00023136"/>
    </source>
</evidence>
<feature type="transmembrane region" description="Helical" evidence="5">
    <location>
        <begin position="279"/>
        <end position="300"/>
    </location>
</feature>
<dbReference type="AlphaFoldDB" id="A0A1F2WJT9"/>
<sequence>MQLMRIFAANVKMIYRDKIALFWAMAFPLLFVVIFGLFLSGTGNTLGKLSFIDNANDQFSGQIRQGLVDSGLFEVQNESWNRDEAMAALRDNKTVFVIAVPGFDQSDQASGSQGTPSVSAVYDLGNQSVNGAALSFLHSMQTYQAQPLFQVNESTTTTNKVTGFDVIFIGLLCMAVMNYSITGFAINLSSYREQKILKRLLTTPLPIWRFMTAEIMAFIVLAVAQIGVMLFFGMVVFGAHIYGSWLFLILLSLFGAVVFLAVGFLVASLSKTSQAASGMATSVSILMMFLSGVFFSITALPGPVYQVVRFLPLSPMIQAMRAVELESQPIGDQVWRLLLMLVWLLVIALVSMRLFKFGDE</sequence>
<dbReference type="PANTHER" id="PTHR43027">
    <property type="entry name" value="DOXORUBICIN RESISTANCE ABC TRANSPORTER PERMEASE PROTEIN DRRC-RELATED"/>
    <property type="match status" value="1"/>
</dbReference>
<feature type="transmembrane region" description="Helical" evidence="5">
    <location>
        <begin position="334"/>
        <end position="355"/>
    </location>
</feature>
<feature type="transmembrane region" description="Helical" evidence="5">
    <location>
        <begin position="20"/>
        <end position="39"/>
    </location>
</feature>
<dbReference type="InterPro" id="IPR013525">
    <property type="entry name" value="ABC2_TM"/>
</dbReference>
<accession>A0A1F2WJT9</accession>
<evidence type="ECO:0000256" key="3">
    <source>
        <dbReference type="ARBA" id="ARBA00022989"/>
    </source>
</evidence>
<keyword evidence="3 5" id="KW-1133">Transmembrane helix</keyword>
<dbReference type="GO" id="GO:0140359">
    <property type="term" value="F:ABC-type transporter activity"/>
    <property type="evidence" value="ECO:0007669"/>
    <property type="project" value="InterPro"/>
</dbReference>
<feature type="transmembrane region" description="Helical" evidence="5">
    <location>
        <begin position="215"/>
        <end position="239"/>
    </location>
</feature>
<dbReference type="GO" id="GO:0016020">
    <property type="term" value="C:membrane"/>
    <property type="evidence" value="ECO:0007669"/>
    <property type="project" value="UniProtKB-SubCell"/>
</dbReference>
<dbReference type="PANTHER" id="PTHR43027:SF1">
    <property type="entry name" value="DOXORUBICIN RESISTANCE ABC TRANSPORTER PERMEASE PROTEIN DRRC-RELATED"/>
    <property type="match status" value="1"/>
</dbReference>
<comment type="caution">
    <text evidence="7">The sequence shown here is derived from an EMBL/GenBank/DDBJ whole genome shotgun (WGS) entry which is preliminary data.</text>
</comment>
<reference evidence="7 8" key="1">
    <citation type="journal article" date="2016" name="Nat. Commun.">
        <title>Thousands of microbial genomes shed light on interconnected biogeochemical processes in an aquifer system.</title>
        <authorList>
            <person name="Anantharaman K."/>
            <person name="Brown C.T."/>
            <person name="Hug L.A."/>
            <person name="Sharon I."/>
            <person name="Castelle C.J."/>
            <person name="Probst A.J."/>
            <person name="Thomas B.C."/>
            <person name="Singh A."/>
            <person name="Wilkins M.J."/>
            <person name="Karaoz U."/>
            <person name="Brodie E.L."/>
            <person name="Williams K.H."/>
            <person name="Hubbard S.S."/>
            <person name="Banfield J.F."/>
        </authorList>
    </citation>
    <scope>NUCLEOTIDE SEQUENCE [LARGE SCALE GENOMIC DNA]</scope>
</reference>
<evidence type="ECO:0000259" key="6">
    <source>
        <dbReference type="PROSITE" id="PS51012"/>
    </source>
</evidence>
<keyword evidence="4 5" id="KW-0472">Membrane</keyword>
<organism evidence="7 8">
    <name type="scientific">Candidatus Solincola sediminis</name>
    <dbReference type="NCBI Taxonomy" id="1797199"/>
    <lineage>
        <taxon>Bacteria</taxon>
        <taxon>Bacillati</taxon>
        <taxon>Actinomycetota</taxon>
        <taxon>Candidatus Geothermincolia</taxon>
        <taxon>Candidatus Geothermincolales</taxon>
        <taxon>Candidatus Geothermincolaceae</taxon>
        <taxon>Candidatus Solincola</taxon>
    </lineage>
</organism>
<feature type="transmembrane region" description="Helical" evidence="5">
    <location>
        <begin position="245"/>
        <end position="267"/>
    </location>
</feature>
<feature type="domain" description="ABC transmembrane type-2" evidence="6">
    <location>
        <begin position="133"/>
        <end position="358"/>
    </location>
</feature>
<dbReference type="STRING" id="1797197.A2Y75_01995"/>
<feature type="transmembrane region" description="Helical" evidence="5">
    <location>
        <begin position="166"/>
        <end position="189"/>
    </location>
</feature>
<dbReference type="Pfam" id="PF12698">
    <property type="entry name" value="ABC2_membrane_3"/>
    <property type="match status" value="1"/>
</dbReference>
<dbReference type="Proteomes" id="UP000177876">
    <property type="component" value="Unassembled WGS sequence"/>
</dbReference>
<dbReference type="PROSITE" id="PS51012">
    <property type="entry name" value="ABC_TM2"/>
    <property type="match status" value="1"/>
</dbReference>
<evidence type="ECO:0000313" key="8">
    <source>
        <dbReference type="Proteomes" id="UP000177876"/>
    </source>
</evidence>
<dbReference type="EMBL" id="MELK01000037">
    <property type="protein sequence ID" value="OFW57119.1"/>
    <property type="molecule type" value="Genomic_DNA"/>
</dbReference>
<proteinExistence type="predicted"/>
<gene>
    <name evidence="7" type="ORF">A2Y75_01995</name>
</gene>
<evidence type="ECO:0000256" key="2">
    <source>
        <dbReference type="ARBA" id="ARBA00022692"/>
    </source>
</evidence>
<dbReference type="InterPro" id="IPR047817">
    <property type="entry name" value="ABC2_TM_bact-type"/>
</dbReference>
<evidence type="ECO:0000313" key="7">
    <source>
        <dbReference type="EMBL" id="OFW57119.1"/>
    </source>
</evidence>
<evidence type="ECO:0000256" key="1">
    <source>
        <dbReference type="ARBA" id="ARBA00004141"/>
    </source>
</evidence>
<protein>
    <recommendedName>
        <fullName evidence="6">ABC transmembrane type-2 domain-containing protein</fullName>
    </recommendedName>
</protein>
<dbReference type="InterPro" id="IPR052902">
    <property type="entry name" value="ABC-2_transporter"/>
</dbReference>